<dbReference type="Gene3D" id="1.20.1070.10">
    <property type="entry name" value="Rhodopsin 7-helix transmembrane proteins"/>
    <property type="match status" value="1"/>
</dbReference>
<comment type="caution">
    <text evidence="2">The sequence shown here is derived from an EMBL/GenBank/DDBJ whole genome shotgun (WGS) entry which is preliminary data.</text>
</comment>
<evidence type="ECO:0000256" key="1">
    <source>
        <dbReference type="SAM" id="Phobius"/>
    </source>
</evidence>
<name>A0A813TU54_9BILA</name>
<keyword evidence="1" id="KW-0472">Membrane</keyword>
<dbReference type="AlphaFoldDB" id="A0A813TU54"/>
<proteinExistence type="predicted"/>
<organism evidence="2 3">
    <name type="scientific">Rotaria sordida</name>
    <dbReference type="NCBI Taxonomy" id="392033"/>
    <lineage>
        <taxon>Eukaryota</taxon>
        <taxon>Metazoa</taxon>
        <taxon>Spiralia</taxon>
        <taxon>Gnathifera</taxon>
        <taxon>Rotifera</taxon>
        <taxon>Eurotatoria</taxon>
        <taxon>Bdelloidea</taxon>
        <taxon>Philodinida</taxon>
        <taxon>Philodinidae</taxon>
        <taxon>Rotaria</taxon>
    </lineage>
</organism>
<keyword evidence="1" id="KW-0812">Transmembrane</keyword>
<accession>A0A813TU54</accession>
<dbReference type="Proteomes" id="UP000663882">
    <property type="component" value="Unassembled WGS sequence"/>
</dbReference>
<feature type="transmembrane region" description="Helical" evidence="1">
    <location>
        <begin position="94"/>
        <end position="116"/>
    </location>
</feature>
<dbReference type="EMBL" id="CAJNOO010000120">
    <property type="protein sequence ID" value="CAF0813999.1"/>
    <property type="molecule type" value="Genomic_DNA"/>
</dbReference>
<evidence type="ECO:0000313" key="2">
    <source>
        <dbReference type="EMBL" id="CAF0813999.1"/>
    </source>
</evidence>
<feature type="transmembrane region" description="Helical" evidence="1">
    <location>
        <begin position="51"/>
        <end position="73"/>
    </location>
</feature>
<reference evidence="2" key="1">
    <citation type="submission" date="2021-02" db="EMBL/GenBank/DDBJ databases">
        <authorList>
            <person name="Nowell W R."/>
        </authorList>
    </citation>
    <scope>NUCLEOTIDE SEQUENCE</scope>
</reference>
<gene>
    <name evidence="2" type="ORF">RFH988_LOCUS4579</name>
</gene>
<protein>
    <submittedName>
        <fullName evidence="2">Uncharacterized protein</fullName>
    </submittedName>
</protein>
<sequence length="213" mass="25198">MTEPIQQLQIIAEPKAFYRERYGSELDKSENVAKRYIRAAEENQFKLEYPTIEFCIYLIPLVVCIIEFLVGWTQIKDPIRGSCEAFYTNIYVQIFNIIFAFTLPMFLNMLMIYASVHHVHLTSVLQWTEHHVSARIFWSPYIIVSQMSLHQQNLMNVVTILSFVEVACDPIIVAALDIRFWHQWRKLGIRVQTTIFVDRHNRRRIYPSTVNLN</sequence>
<keyword evidence="1" id="KW-1133">Transmembrane helix</keyword>
<evidence type="ECO:0000313" key="3">
    <source>
        <dbReference type="Proteomes" id="UP000663882"/>
    </source>
</evidence>